<comment type="caution">
    <text evidence="2">The sequence shown here is derived from an EMBL/GenBank/DDBJ whole genome shotgun (WGS) entry which is preliminary data.</text>
</comment>
<dbReference type="Proteomes" id="UP000298460">
    <property type="component" value="Unassembled WGS sequence"/>
</dbReference>
<dbReference type="InterPro" id="IPR025272">
    <property type="entry name" value="SocA_Panacea"/>
</dbReference>
<dbReference type="CDD" id="cd00093">
    <property type="entry name" value="HTH_XRE"/>
    <property type="match status" value="1"/>
</dbReference>
<keyword evidence="3" id="KW-1185">Reference proteome</keyword>
<protein>
    <submittedName>
        <fullName evidence="2">DUF4065 domain-containing protein</fullName>
    </submittedName>
</protein>
<sequence length="331" mass="37820">MKNVCYQCACEQDAIVIRQRETFQVKGEPIEVVSDVLTCSVCHAELFNEELDSKNIERAYAEYRNKHNYLSPARMKEIRSRFGSGRTVATLLGWSQATLVRYEGGAIPDASHYDQLLRLHEDPNYIKVLLEQRGHKLKERERSKIEAVLQTGLVETPDPEDYLNTVFQPIYRDGITNVEFDFEKLTALVQCFTWRTQDLFKSKLQKLLFYADFLCYKRYGYQITGLAYVHHHYGPVPANHDLVQWALVTIGAIDVKPSEGPYGGELIIALGEPDLSLFNEEEIEVIDAVNGFFKDFTASKISEFSHAEQGYAKTGFKDIIGYSYASDLLLD</sequence>
<organism evidence="2 3">
    <name type="scientific">Desulfosporosinus fructosivorans</name>
    <dbReference type="NCBI Taxonomy" id="2018669"/>
    <lineage>
        <taxon>Bacteria</taxon>
        <taxon>Bacillati</taxon>
        <taxon>Bacillota</taxon>
        <taxon>Clostridia</taxon>
        <taxon>Eubacteriales</taxon>
        <taxon>Desulfitobacteriaceae</taxon>
        <taxon>Desulfosporosinus</taxon>
    </lineage>
</organism>
<evidence type="ECO:0000313" key="3">
    <source>
        <dbReference type="Proteomes" id="UP000298460"/>
    </source>
</evidence>
<dbReference type="GO" id="GO:0003677">
    <property type="term" value="F:DNA binding"/>
    <property type="evidence" value="ECO:0007669"/>
    <property type="project" value="InterPro"/>
</dbReference>
<gene>
    <name evidence="2" type="ORF">E4K67_11510</name>
</gene>
<dbReference type="InterPro" id="IPR022452">
    <property type="entry name" value="MqsA"/>
</dbReference>
<dbReference type="NCBIfam" id="TIGR03830">
    <property type="entry name" value="CxxCG_CxxCG_HTH"/>
    <property type="match status" value="1"/>
</dbReference>
<dbReference type="InterPro" id="IPR010982">
    <property type="entry name" value="Lambda_DNA-bd_dom_sf"/>
</dbReference>
<dbReference type="Gene3D" id="1.10.260.40">
    <property type="entry name" value="lambda repressor-like DNA-binding domains"/>
    <property type="match status" value="1"/>
</dbReference>
<name>A0A4Z0R8S0_9FIRM</name>
<reference evidence="2 3" key="1">
    <citation type="submission" date="2019-03" db="EMBL/GenBank/DDBJ databases">
        <title>Draft Genome Sequence of Desulfosporosinus fructosivorans Strain 63.6F, Isolated from Marine Sediment in the Baltic Sea.</title>
        <authorList>
            <person name="Hausmann B."/>
            <person name="Vandieken V."/>
            <person name="Pjevac P."/>
            <person name="Schreck K."/>
            <person name="Herbold C.W."/>
            <person name="Loy A."/>
        </authorList>
    </citation>
    <scope>NUCLEOTIDE SEQUENCE [LARGE SCALE GENOMIC DNA]</scope>
    <source>
        <strain evidence="2 3">63.6F</strain>
    </source>
</reference>
<proteinExistence type="predicted"/>
<dbReference type="InterPro" id="IPR001387">
    <property type="entry name" value="Cro/C1-type_HTH"/>
</dbReference>
<evidence type="ECO:0000313" key="2">
    <source>
        <dbReference type="EMBL" id="TGE38543.1"/>
    </source>
</evidence>
<feature type="domain" description="Antitoxin SocA-like Panacea" evidence="1">
    <location>
        <begin position="204"/>
        <end position="308"/>
    </location>
</feature>
<evidence type="ECO:0000259" key="1">
    <source>
        <dbReference type="Pfam" id="PF13274"/>
    </source>
</evidence>
<dbReference type="EMBL" id="SPQQ01000003">
    <property type="protein sequence ID" value="TGE38543.1"/>
    <property type="molecule type" value="Genomic_DNA"/>
</dbReference>
<dbReference type="Pfam" id="PF13274">
    <property type="entry name" value="SocA_Panacea"/>
    <property type="match status" value="1"/>
</dbReference>
<dbReference type="OrthoDB" id="3213544at2"/>
<dbReference type="AlphaFoldDB" id="A0A4Z0R8S0"/>
<dbReference type="RefSeq" id="WP_135546698.1">
    <property type="nucleotide sequence ID" value="NZ_SPQQ01000003.1"/>
</dbReference>
<accession>A0A4Z0R8S0</accession>